<dbReference type="PANTHER" id="PTHR24083">
    <property type="entry name" value="NUCLEAR HORMONE RECEPTOR"/>
    <property type="match status" value="1"/>
</dbReference>
<dbReference type="Gene3D" id="3.30.50.10">
    <property type="entry name" value="Erythroid Transcription Factor GATA-1, subunit A"/>
    <property type="match status" value="1"/>
</dbReference>
<dbReference type="GO" id="GO:0003700">
    <property type="term" value="F:DNA-binding transcription factor activity"/>
    <property type="evidence" value="ECO:0007669"/>
    <property type="project" value="InterPro"/>
</dbReference>
<keyword evidence="2" id="KW-0863">Zinc-finger</keyword>
<sequence>MGTNCAPLVADLFLYTYEKELIQNLQKQRKEDDVKCFIGTSRYLDDILTIDNPVFEKYKDVIYPQELTLNKANVTDTESPFLDLNIKVVNGEIHASVYDKRDDFGFNKVNFPWLDGDVPKLPSYGIHISQLIRCAGFFKRSIRRNRQYVCKSRTQNKCPVDKTHRNQCRACRLTKCLKAGMNKDAVQHERGPRSSTLRRQVAMYLRDSTDYPALYPSPVVPFPVPYLPPYYATKPPAICDTDMALSSTVSSSSGIILHPTPRYPSELPLLPSPLATPEAVCEIAARILFMSIRWAKNVPAFVGLSSRDQVLLLAESWRDLFVLSTAQFHLPVDPRLIFSATGFKSEECSSTERNSTLITEIQSLQETVEKFRILNVDHTEYACLKAIVLFKTGTNSTSSEMKLLSDLHSVSVLQDQAQLTLNKYIETSYPTQPFRFGKLLLLLPTLQTISSKTIEEVFFRKTIGHMSMEKLIIDMYKSGDCLI</sequence>
<keyword evidence="12" id="KW-1185">Reference proteome</keyword>
<keyword evidence="8" id="KW-0539">Nucleus</keyword>
<organism evidence="11 12">
    <name type="scientific">Pinctada imbricata</name>
    <name type="common">Atlantic pearl-oyster</name>
    <name type="synonym">Pinctada martensii</name>
    <dbReference type="NCBI Taxonomy" id="66713"/>
    <lineage>
        <taxon>Eukaryota</taxon>
        <taxon>Metazoa</taxon>
        <taxon>Spiralia</taxon>
        <taxon>Lophotrochozoa</taxon>
        <taxon>Mollusca</taxon>
        <taxon>Bivalvia</taxon>
        <taxon>Autobranchia</taxon>
        <taxon>Pteriomorphia</taxon>
        <taxon>Pterioida</taxon>
        <taxon>Pterioidea</taxon>
        <taxon>Pteriidae</taxon>
        <taxon>Pinctada</taxon>
    </lineage>
</organism>
<dbReference type="InterPro" id="IPR001723">
    <property type="entry name" value="Nuclear_hrmn_rcpt"/>
</dbReference>
<evidence type="ECO:0000256" key="5">
    <source>
        <dbReference type="ARBA" id="ARBA00023125"/>
    </source>
</evidence>
<keyword evidence="1" id="KW-0479">Metal-binding</keyword>
<evidence type="ECO:0008006" key="13">
    <source>
        <dbReference type="Google" id="ProtNLM"/>
    </source>
</evidence>
<dbReference type="FunFam" id="1.10.565.10:FF:000019">
    <property type="entry name" value="Nuclear receptor subfamily 2 group E member 1"/>
    <property type="match status" value="1"/>
</dbReference>
<dbReference type="GO" id="GO:0043565">
    <property type="term" value="F:sequence-specific DNA binding"/>
    <property type="evidence" value="ECO:0007669"/>
    <property type="project" value="InterPro"/>
</dbReference>
<dbReference type="InterPro" id="IPR000536">
    <property type="entry name" value="Nucl_hrmn_rcpt_lig-bd"/>
</dbReference>
<evidence type="ECO:0000256" key="8">
    <source>
        <dbReference type="ARBA" id="ARBA00023242"/>
    </source>
</evidence>
<dbReference type="Proteomes" id="UP001186944">
    <property type="component" value="Unassembled WGS sequence"/>
</dbReference>
<dbReference type="PROSITE" id="PS51030">
    <property type="entry name" value="NUCLEAR_REC_DBD_2"/>
    <property type="match status" value="1"/>
</dbReference>
<evidence type="ECO:0000256" key="2">
    <source>
        <dbReference type="ARBA" id="ARBA00022771"/>
    </source>
</evidence>
<accession>A0AA88Y8H9</accession>
<keyword evidence="6" id="KW-0804">Transcription</keyword>
<keyword evidence="7" id="KW-0675">Receptor</keyword>
<keyword evidence="4" id="KW-0805">Transcription regulation</keyword>
<dbReference type="CDD" id="cd06950">
    <property type="entry name" value="NR_LBD_Tlx_PNR_like"/>
    <property type="match status" value="1"/>
</dbReference>
<evidence type="ECO:0000256" key="3">
    <source>
        <dbReference type="ARBA" id="ARBA00022833"/>
    </source>
</evidence>
<dbReference type="PROSITE" id="PS51843">
    <property type="entry name" value="NR_LBD"/>
    <property type="match status" value="1"/>
</dbReference>
<dbReference type="GO" id="GO:0008270">
    <property type="term" value="F:zinc ion binding"/>
    <property type="evidence" value="ECO:0007669"/>
    <property type="project" value="UniProtKB-KW"/>
</dbReference>
<dbReference type="PRINTS" id="PR00398">
    <property type="entry name" value="STRDHORMONER"/>
</dbReference>
<evidence type="ECO:0000256" key="7">
    <source>
        <dbReference type="ARBA" id="ARBA00023170"/>
    </source>
</evidence>
<comment type="caution">
    <text evidence="11">The sequence shown here is derived from an EMBL/GenBank/DDBJ whole genome shotgun (WGS) entry which is preliminary data.</text>
</comment>
<dbReference type="SMART" id="SM00399">
    <property type="entry name" value="ZnF_C4"/>
    <property type="match status" value="1"/>
</dbReference>
<dbReference type="SMART" id="SM00430">
    <property type="entry name" value="HOLI"/>
    <property type="match status" value="1"/>
</dbReference>
<evidence type="ECO:0000313" key="12">
    <source>
        <dbReference type="Proteomes" id="UP001186944"/>
    </source>
</evidence>
<dbReference type="InterPro" id="IPR050274">
    <property type="entry name" value="Nuclear_hormone_rcpt_NR2"/>
</dbReference>
<dbReference type="Pfam" id="PF00105">
    <property type="entry name" value="zf-C4"/>
    <property type="match status" value="1"/>
</dbReference>
<dbReference type="Pfam" id="PF00104">
    <property type="entry name" value="Hormone_recep"/>
    <property type="match status" value="1"/>
</dbReference>
<name>A0AA88Y8H9_PINIB</name>
<feature type="domain" description="Nuclear receptor" evidence="9">
    <location>
        <begin position="124"/>
        <end position="188"/>
    </location>
</feature>
<dbReference type="EMBL" id="VSWD01000007">
    <property type="protein sequence ID" value="KAK3097480.1"/>
    <property type="molecule type" value="Genomic_DNA"/>
</dbReference>
<keyword evidence="5" id="KW-0238">DNA-binding</keyword>
<evidence type="ECO:0000259" key="9">
    <source>
        <dbReference type="PROSITE" id="PS51030"/>
    </source>
</evidence>
<evidence type="ECO:0000256" key="4">
    <source>
        <dbReference type="ARBA" id="ARBA00023015"/>
    </source>
</evidence>
<proteinExistence type="predicted"/>
<evidence type="ECO:0000256" key="6">
    <source>
        <dbReference type="ARBA" id="ARBA00023163"/>
    </source>
</evidence>
<gene>
    <name evidence="11" type="ORF">FSP39_009988</name>
</gene>
<dbReference type="InterPro" id="IPR035500">
    <property type="entry name" value="NHR-like_dom_sf"/>
</dbReference>
<feature type="domain" description="NR LBD" evidence="10">
    <location>
        <begin position="241"/>
        <end position="479"/>
    </location>
</feature>
<reference evidence="11" key="1">
    <citation type="submission" date="2019-08" db="EMBL/GenBank/DDBJ databases">
        <title>The improved chromosome-level genome for the pearl oyster Pinctada fucata martensii using PacBio sequencing and Hi-C.</title>
        <authorList>
            <person name="Zheng Z."/>
        </authorList>
    </citation>
    <scope>NUCLEOTIDE SEQUENCE</scope>
    <source>
        <strain evidence="11">ZZ-2019</strain>
        <tissue evidence="11">Adductor muscle</tissue>
    </source>
</reference>
<keyword evidence="3" id="KW-0862">Zinc</keyword>
<dbReference type="AlphaFoldDB" id="A0AA88Y8H9"/>
<evidence type="ECO:0000259" key="10">
    <source>
        <dbReference type="PROSITE" id="PS51843"/>
    </source>
</evidence>
<dbReference type="SUPFAM" id="SSF48508">
    <property type="entry name" value="Nuclear receptor ligand-binding domain"/>
    <property type="match status" value="1"/>
</dbReference>
<dbReference type="SUPFAM" id="SSF57716">
    <property type="entry name" value="Glucocorticoid receptor-like (DNA-binding domain)"/>
    <property type="match status" value="1"/>
</dbReference>
<evidence type="ECO:0000256" key="1">
    <source>
        <dbReference type="ARBA" id="ARBA00022723"/>
    </source>
</evidence>
<dbReference type="Gene3D" id="1.10.565.10">
    <property type="entry name" value="Retinoid X Receptor"/>
    <property type="match status" value="1"/>
</dbReference>
<protein>
    <recommendedName>
        <fullName evidence="13">Nuclear receptor subfamily 2 group E member 1</fullName>
    </recommendedName>
</protein>
<dbReference type="InterPro" id="IPR001628">
    <property type="entry name" value="Znf_hrmn_rcpt"/>
</dbReference>
<dbReference type="InterPro" id="IPR013088">
    <property type="entry name" value="Znf_NHR/GATA"/>
</dbReference>
<evidence type="ECO:0000313" key="11">
    <source>
        <dbReference type="EMBL" id="KAK3097480.1"/>
    </source>
</evidence>